<reference evidence="2 3" key="1">
    <citation type="submission" date="2016-07" db="EMBL/GenBank/DDBJ databases">
        <title>Pervasive Adenine N6-methylation of Active Genes in Fungi.</title>
        <authorList>
            <consortium name="DOE Joint Genome Institute"/>
            <person name="Mondo S.J."/>
            <person name="Dannebaum R.O."/>
            <person name="Kuo R.C."/>
            <person name="Labutti K."/>
            <person name="Haridas S."/>
            <person name="Kuo A."/>
            <person name="Salamov A."/>
            <person name="Ahrendt S.R."/>
            <person name="Lipzen A."/>
            <person name="Sullivan W."/>
            <person name="Andreopoulos W.B."/>
            <person name="Clum A."/>
            <person name="Lindquist E."/>
            <person name="Daum C."/>
            <person name="Ramamoorthy G.K."/>
            <person name="Gryganskyi A."/>
            <person name="Culley D."/>
            <person name="Magnuson J.K."/>
            <person name="James T.Y."/>
            <person name="O'Malley M.A."/>
            <person name="Stajich J.E."/>
            <person name="Spatafora J.W."/>
            <person name="Visel A."/>
            <person name="Grigoriev I.V."/>
        </authorList>
    </citation>
    <scope>NUCLEOTIDE SEQUENCE [LARGE SCALE GENOMIC DNA]</scope>
    <source>
        <strain evidence="2 3">NRRL 3116</strain>
    </source>
</reference>
<organism evidence="2 3">
    <name type="scientific">Lobosporangium transversale</name>
    <dbReference type="NCBI Taxonomy" id="64571"/>
    <lineage>
        <taxon>Eukaryota</taxon>
        <taxon>Fungi</taxon>
        <taxon>Fungi incertae sedis</taxon>
        <taxon>Mucoromycota</taxon>
        <taxon>Mortierellomycotina</taxon>
        <taxon>Mortierellomycetes</taxon>
        <taxon>Mortierellales</taxon>
        <taxon>Mortierellaceae</taxon>
        <taxon>Lobosporangium</taxon>
    </lineage>
</organism>
<feature type="region of interest" description="Disordered" evidence="1">
    <location>
        <begin position="87"/>
        <end position="143"/>
    </location>
</feature>
<evidence type="ECO:0000313" key="2">
    <source>
        <dbReference type="EMBL" id="ORZ05756.1"/>
    </source>
</evidence>
<accession>A0A1Y2GC90</accession>
<feature type="compositionally biased region" description="Polar residues" evidence="1">
    <location>
        <begin position="93"/>
        <end position="104"/>
    </location>
</feature>
<dbReference type="InParanoid" id="A0A1Y2GC90"/>
<name>A0A1Y2GC90_9FUNG</name>
<dbReference type="OrthoDB" id="6513042at2759"/>
<comment type="caution">
    <text evidence="2">The sequence shown here is derived from an EMBL/GenBank/DDBJ whole genome shotgun (WGS) entry which is preliminary data.</text>
</comment>
<dbReference type="Proteomes" id="UP000193648">
    <property type="component" value="Unassembled WGS sequence"/>
</dbReference>
<dbReference type="RefSeq" id="XP_021877243.1">
    <property type="nucleotide sequence ID" value="XM_022029142.1"/>
</dbReference>
<evidence type="ECO:0000256" key="1">
    <source>
        <dbReference type="SAM" id="MobiDB-lite"/>
    </source>
</evidence>
<dbReference type="EMBL" id="MCFF01000049">
    <property type="protein sequence ID" value="ORZ05756.1"/>
    <property type="molecule type" value="Genomic_DNA"/>
</dbReference>
<feature type="compositionally biased region" description="Polar residues" evidence="1">
    <location>
        <begin position="57"/>
        <end position="67"/>
    </location>
</feature>
<feature type="non-terminal residue" evidence="2">
    <location>
        <position position="1"/>
    </location>
</feature>
<keyword evidence="3" id="KW-1185">Reference proteome</keyword>
<sequence length="169" mass="18989">IGLTGGVGDLRHIKDSDQNLDCSDRGDDEDDETRVAKERLAIGSLNMDDDTPELQKLSLNHSNSNGSRAGRFLGDNRSYVHQPAISGARTIGGANSSTRSQQNAVYMPYQQQHRPQQHQQGQTQPPHRLPLNSPVSWPSNDREFKRMSNSKLVLERSFDPNEQDIFDDY</sequence>
<feature type="compositionally biased region" description="Low complexity" evidence="1">
    <location>
        <begin position="110"/>
        <end position="126"/>
    </location>
</feature>
<gene>
    <name evidence="2" type="ORF">BCR41DRAFT_400492</name>
</gene>
<feature type="region of interest" description="Disordered" evidence="1">
    <location>
        <begin position="1"/>
        <end position="75"/>
    </location>
</feature>
<evidence type="ECO:0000313" key="3">
    <source>
        <dbReference type="Proteomes" id="UP000193648"/>
    </source>
</evidence>
<dbReference type="GeneID" id="33570985"/>
<protein>
    <submittedName>
        <fullName evidence="2">Uncharacterized protein</fullName>
    </submittedName>
</protein>
<feature type="compositionally biased region" description="Basic and acidic residues" evidence="1">
    <location>
        <begin position="9"/>
        <end position="25"/>
    </location>
</feature>
<proteinExistence type="predicted"/>
<dbReference type="AlphaFoldDB" id="A0A1Y2GC90"/>